<dbReference type="EMBL" id="JACRSV010000001">
    <property type="protein sequence ID" value="MBC8558854.1"/>
    <property type="molecule type" value="Genomic_DNA"/>
</dbReference>
<evidence type="ECO:0000313" key="3">
    <source>
        <dbReference type="Proteomes" id="UP000610760"/>
    </source>
</evidence>
<keyword evidence="1" id="KW-0812">Transmembrane</keyword>
<keyword evidence="1" id="KW-1133">Transmembrane helix</keyword>
<evidence type="ECO:0000313" key="2">
    <source>
        <dbReference type="EMBL" id="MBC8558854.1"/>
    </source>
</evidence>
<name>A0A926I6C7_9FIRM</name>
<dbReference type="RefSeq" id="WP_249293751.1">
    <property type="nucleotide sequence ID" value="NZ_JACRSV010000001.1"/>
</dbReference>
<reference evidence="2" key="1">
    <citation type="submission" date="2020-08" db="EMBL/GenBank/DDBJ databases">
        <title>Genome public.</title>
        <authorList>
            <person name="Liu C."/>
            <person name="Sun Q."/>
        </authorList>
    </citation>
    <scope>NUCLEOTIDE SEQUENCE</scope>
    <source>
        <strain evidence="2">NSJ-33</strain>
    </source>
</reference>
<feature type="transmembrane region" description="Helical" evidence="1">
    <location>
        <begin position="12"/>
        <end position="33"/>
    </location>
</feature>
<keyword evidence="1" id="KW-0472">Membrane</keyword>
<comment type="caution">
    <text evidence="2">The sequence shown here is derived from an EMBL/GenBank/DDBJ whole genome shotgun (WGS) entry which is preliminary data.</text>
</comment>
<gene>
    <name evidence="2" type="ORF">H8710_02095</name>
</gene>
<keyword evidence="3" id="KW-1185">Reference proteome</keyword>
<evidence type="ECO:0000256" key="1">
    <source>
        <dbReference type="SAM" id="Phobius"/>
    </source>
</evidence>
<organism evidence="2 3">
    <name type="scientific">Fumia xinanensis</name>
    <dbReference type="NCBI Taxonomy" id="2763659"/>
    <lineage>
        <taxon>Bacteria</taxon>
        <taxon>Bacillati</taxon>
        <taxon>Bacillota</taxon>
        <taxon>Clostridia</taxon>
        <taxon>Eubacteriales</taxon>
        <taxon>Oscillospiraceae</taxon>
        <taxon>Fumia</taxon>
    </lineage>
</organism>
<protein>
    <submittedName>
        <fullName evidence="2">Uncharacterized protein</fullName>
    </submittedName>
</protein>
<proteinExistence type="predicted"/>
<sequence length="256" mass="29578">MMKEFWLKKRFSALTASVVMVAAVAISFLGWFLPRPEAAPVSGTPVTTRQLYQAAVEDAVEADSGEVMPLVCVTPDDDMVTWNDAGDKVLMLSWHRYPESYPNGESITLQYGEVWTFTDKEIKAWYQKNKDGVKDWNLRLKQLIGLPEEKEYTHFTAFWVSPEDLLRPAYQTDITKDEMEVSWPENGDVDFKEWFDGNIVWSYFDSAYPWTRLGYTYDWADNGTDYGLTEFIIQNGAPVDIEFTYTNEEFLNWLAA</sequence>
<accession>A0A926I6C7</accession>
<dbReference type="Proteomes" id="UP000610760">
    <property type="component" value="Unassembled WGS sequence"/>
</dbReference>
<dbReference type="AlphaFoldDB" id="A0A926I6C7"/>